<dbReference type="Proteomes" id="UP001596160">
    <property type="component" value="Unassembled WGS sequence"/>
</dbReference>
<sequence>MRVRTSLTAAGLVAALALALTGCGGESKSDNGGGDKSKSGESTESGDHGAHTEKPPADGEKENQEEKEESSTEKPAKVSPADIEGEWMGRTDGKTVTIGVKGTAVVLLAEGDSCTGKVADHGDQMLDLKCVGGGGQRTMGTVVSADDKTLVVSWDKGKKDTLTKADLGLPTTLPSLEAVPAS</sequence>
<accession>A0ABW0AT37</accession>
<dbReference type="EMBL" id="JBHSKP010000039">
    <property type="protein sequence ID" value="MFC5156667.1"/>
    <property type="molecule type" value="Genomic_DNA"/>
</dbReference>
<evidence type="ECO:0000256" key="2">
    <source>
        <dbReference type="SAM" id="SignalP"/>
    </source>
</evidence>
<feature type="region of interest" description="Disordered" evidence="1">
    <location>
        <begin position="22"/>
        <end position="90"/>
    </location>
</feature>
<evidence type="ECO:0000313" key="3">
    <source>
        <dbReference type="EMBL" id="MFC5156667.1"/>
    </source>
</evidence>
<reference evidence="4" key="1">
    <citation type="journal article" date="2019" name="Int. J. Syst. Evol. Microbiol.">
        <title>The Global Catalogue of Microorganisms (GCM) 10K type strain sequencing project: providing services to taxonomists for standard genome sequencing and annotation.</title>
        <authorList>
            <consortium name="The Broad Institute Genomics Platform"/>
            <consortium name="The Broad Institute Genome Sequencing Center for Infectious Disease"/>
            <person name="Wu L."/>
            <person name="Ma J."/>
        </authorList>
    </citation>
    <scope>NUCLEOTIDE SEQUENCE [LARGE SCALE GENOMIC DNA]</scope>
    <source>
        <strain evidence="4">PCU 266</strain>
    </source>
</reference>
<comment type="caution">
    <text evidence="3">The sequence shown here is derived from an EMBL/GenBank/DDBJ whole genome shotgun (WGS) entry which is preliminary data.</text>
</comment>
<protein>
    <recommendedName>
        <fullName evidence="5">Lipoprotein</fullName>
    </recommendedName>
</protein>
<gene>
    <name evidence="3" type="ORF">ACFPRH_33630</name>
</gene>
<feature type="compositionally biased region" description="Basic and acidic residues" evidence="1">
    <location>
        <begin position="27"/>
        <end position="76"/>
    </location>
</feature>
<evidence type="ECO:0000313" key="4">
    <source>
        <dbReference type="Proteomes" id="UP001596160"/>
    </source>
</evidence>
<feature type="chain" id="PRO_5045102633" description="Lipoprotein" evidence="2">
    <location>
        <begin position="20"/>
        <end position="182"/>
    </location>
</feature>
<dbReference type="RefSeq" id="WP_344484111.1">
    <property type="nucleotide sequence ID" value="NZ_BAAASB010000023.1"/>
</dbReference>
<keyword evidence="4" id="KW-1185">Reference proteome</keyword>
<dbReference type="PROSITE" id="PS51257">
    <property type="entry name" value="PROKAR_LIPOPROTEIN"/>
    <property type="match status" value="1"/>
</dbReference>
<name>A0ABW0AT37_9ACTN</name>
<evidence type="ECO:0000256" key="1">
    <source>
        <dbReference type="SAM" id="MobiDB-lite"/>
    </source>
</evidence>
<keyword evidence="2" id="KW-0732">Signal</keyword>
<organism evidence="3 4">
    <name type="scientific">Streptomyces amakusaensis</name>
    <dbReference type="NCBI Taxonomy" id="67271"/>
    <lineage>
        <taxon>Bacteria</taxon>
        <taxon>Bacillati</taxon>
        <taxon>Actinomycetota</taxon>
        <taxon>Actinomycetes</taxon>
        <taxon>Kitasatosporales</taxon>
        <taxon>Streptomycetaceae</taxon>
        <taxon>Streptomyces</taxon>
    </lineage>
</organism>
<proteinExistence type="predicted"/>
<evidence type="ECO:0008006" key="5">
    <source>
        <dbReference type="Google" id="ProtNLM"/>
    </source>
</evidence>
<feature type="signal peptide" evidence="2">
    <location>
        <begin position="1"/>
        <end position="19"/>
    </location>
</feature>